<dbReference type="InterPro" id="IPR011006">
    <property type="entry name" value="CheY-like_superfamily"/>
</dbReference>
<evidence type="ECO:0000256" key="5">
    <source>
        <dbReference type="SAM" id="Phobius"/>
    </source>
</evidence>
<dbReference type="STRING" id="314278.NB231_10358"/>
<evidence type="ECO:0000313" key="7">
    <source>
        <dbReference type="EMBL" id="EAR22848.1"/>
    </source>
</evidence>
<dbReference type="PANTHER" id="PTHR45339">
    <property type="entry name" value="HYBRID SIGNAL TRANSDUCTION HISTIDINE KINASE J"/>
    <property type="match status" value="1"/>
</dbReference>
<evidence type="ECO:0000256" key="4">
    <source>
        <dbReference type="SAM" id="MobiDB-lite"/>
    </source>
</evidence>
<keyword evidence="5" id="KW-1133">Transmembrane helix</keyword>
<evidence type="ECO:0000256" key="2">
    <source>
        <dbReference type="ARBA" id="ARBA00023012"/>
    </source>
</evidence>
<dbReference type="GO" id="GO:0000160">
    <property type="term" value="P:phosphorelay signal transduction system"/>
    <property type="evidence" value="ECO:0007669"/>
    <property type="project" value="UniProtKB-KW"/>
</dbReference>
<dbReference type="CDD" id="cd17546">
    <property type="entry name" value="REC_hyHK_CKI1_RcsC-like"/>
    <property type="match status" value="1"/>
</dbReference>
<dbReference type="Gene3D" id="3.40.50.2300">
    <property type="match status" value="1"/>
</dbReference>
<gene>
    <name evidence="7" type="ORF">NB231_10358</name>
</gene>
<keyword evidence="8" id="KW-1185">Reference proteome</keyword>
<accession>A4BNP9</accession>
<feature type="region of interest" description="Disordered" evidence="4">
    <location>
        <begin position="121"/>
        <end position="166"/>
    </location>
</feature>
<dbReference type="PROSITE" id="PS50110">
    <property type="entry name" value="RESPONSE_REGULATORY"/>
    <property type="match status" value="1"/>
</dbReference>
<dbReference type="HOGENOM" id="CLU_705627_0_0_6"/>
<dbReference type="Pfam" id="PF00072">
    <property type="entry name" value="Response_reg"/>
    <property type="match status" value="1"/>
</dbReference>
<dbReference type="EMBL" id="AAOF01000002">
    <property type="protein sequence ID" value="EAR22848.1"/>
    <property type="molecule type" value="Genomic_DNA"/>
</dbReference>
<sequence length="391" mass="43287">MIQVKKALVVDDSRLARIALSKLLRRRNVDVDMVATGTEALDYLRTARPDVVFMDYMMPDMDGFEATRRIRSLPGETEIPVVMYTAQENAEDRERAEALGIAGFLTKPSGEDSLEEILEALRRRSSEPSPTTVGATPERSTNAAPRQSVPAATKSTPAPAERAEPQREIAWQNIQTAAREAAEAKAIEATQQLVQQRIDALRGELEGTIRQATAADQGATKALAEKTARRIAEESAQQAIERFGEEFRPEQAAEKIKAELRRELRGHMAELLAADVFRQQFTEIILETALPRLRDEIIEEALPRIRDRILEDTRRLAREAATKAAGDATSEQIAVSLTEHRMQADDRIRELVHTSAARLQRSLRISVGVGLVLLVVGVAGSVYLSTHGIPF</sequence>
<protein>
    <submittedName>
        <fullName evidence="7">Response regulator receiver</fullName>
    </submittedName>
</protein>
<dbReference type="InterPro" id="IPR001789">
    <property type="entry name" value="Sig_transdc_resp-reg_receiver"/>
</dbReference>
<feature type="compositionally biased region" description="Polar residues" evidence="4">
    <location>
        <begin position="127"/>
        <end position="145"/>
    </location>
</feature>
<keyword evidence="2" id="KW-0902">Two-component regulatory system</keyword>
<keyword evidence="5" id="KW-0472">Membrane</keyword>
<dbReference type="RefSeq" id="WP_005002253.1">
    <property type="nucleotide sequence ID" value="NZ_CH672427.1"/>
</dbReference>
<feature type="transmembrane region" description="Helical" evidence="5">
    <location>
        <begin position="365"/>
        <end position="384"/>
    </location>
</feature>
<comment type="caution">
    <text evidence="7">The sequence shown here is derived from an EMBL/GenBank/DDBJ whole genome shotgun (WGS) entry which is preliminary data.</text>
</comment>
<keyword evidence="5" id="KW-0812">Transmembrane</keyword>
<dbReference type="SMART" id="SM00448">
    <property type="entry name" value="REC"/>
    <property type="match status" value="1"/>
</dbReference>
<dbReference type="Proteomes" id="UP000003374">
    <property type="component" value="Unassembled WGS sequence"/>
</dbReference>
<dbReference type="AlphaFoldDB" id="A4BNP9"/>
<name>A4BNP9_9GAMM</name>
<evidence type="ECO:0000256" key="1">
    <source>
        <dbReference type="ARBA" id="ARBA00022553"/>
    </source>
</evidence>
<feature type="domain" description="Response regulatory" evidence="6">
    <location>
        <begin position="6"/>
        <end position="122"/>
    </location>
</feature>
<dbReference type="SUPFAM" id="SSF52172">
    <property type="entry name" value="CheY-like"/>
    <property type="match status" value="1"/>
</dbReference>
<evidence type="ECO:0000259" key="6">
    <source>
        <dbReference type="PROSITE" id="PS50110"/>
    </source>
</evidence>
<proteinExistence type="predicted"/>
<dbReference type="eggNOG" id="COG0745">
    <property type="taxonomic scope" value="Bacteria"/>
</dbReference>
<reference evidence="7 8" key="1">
    <citation type="submission" date="2006-02" db="EMBL/GenBank/DDBJ databases">
        <authorList>
            <person name="Waterbury J."/>
            <person name="Ferriera S."/>
            <person name="Johnson J."/>
            <person name="Kravitz S."/>
            <person name="Halpern A."/>
            <person name="Remington K."/>
            <person name="Beeson K."/>
            <person name="Tran B."/>
            <person name="Rogers Y.-H."/>
            <person name="Friedman R."/>
            <person name="Venter J.C."/>
        </authorList>
    </citation>
    <scope>NUCLEOTIDE SEQUENCE [LARGE SCALE GENOMIC DNA]</scope>
    <source>
        <strain evidence="7 8">Nb-231</strain>
    </source>
</reference>
<organism evidence="7 8">
    <name type="scientific">Nitrococcus mobilis Nb-231</name>
    <dbReference type="NCBI Taxonomy" id="314278"/>
    <lineage>
        <taxon>Bacteria</taxon>
        <taxon>Pseudomonadati</taxon>
        <taxon>Pseudomonadota</taxon>
        <taxon>Gammaproteobacteria</taxon>
        <taxon>Chromatiales</taxon>
        <taxon>Ectothiorhodospiraceae</taxon>
        <taxon>Nitrococcus</taxon>
    </lineage>
</organism>
<dbReference type="OrthoDB" id="9800897at2"/>
<keyword evidence="1 3" id="KW-0597">Phosphoprotein</keyword>
<evidence type="ECO:0000313" key="8">
    <source>
        <dbReference type="Proteomes" id="UP000003374"/>
    </source>
</evidence>
<dbReference type="PANTHER" id="PTHR45339:SF1">
    <property type="entry name" value="HYBRID SIGNAL TRANSDUCTION HISTIDINE KINASE J"/>
    <property type="match status" value="1"/>
</dbReference>
<evidence type="ECO:0000256" key="3">
    <source>
        <dbReference type="PROSITE-ProRule" id="PRU00169"/>
    </source>
</evidence>
<feature type="modified residue" description="4-aspartylphosphate" evidence="3">
    <location>
        <position position="55"/>
    </location>
</feature>